<gene>
    <name evidence="1" type="ORF">CMMCAS07_17260</name>
</gene>
<reference evidence="1 2" key="1">
    <citation type="submission" date="2016-08" db="EMBL/GenBank/DDBJ databases">
        <title>Genome sequence of Clavibacter michiganensis subsp. michiganensis strain CASJ007.</title>
        <authorList>
            <person name="Thapa S.P."/>
            <person name="Coaker G."/>
        </authorList>
    </citation>
    <scope>NUCLEOTIDE SEQUENCE [LARGE SCALE GENOMIC DNA]</scope>
    <source>
        <strain evidence="1">CASJ007</strain>
    </source>
</reference>
<evidence type="ECO:0000313" key="1">
    <source>
        <dbReference type="EMBL" id="OUE00650.1"/>
    </source>
</evidence>
<keyword evidence="2" id="KW-1185">Reference proteome</keyword>
<accession>A0A251XF59</accession>
<comment type="caution">
    <text evidence="1">The sequence shown here is derived from an EMBL/GenBank/DDBJ whole genome shotgun (WGS) entry which is preliminary data.</text>
</comment>
<dbReference type="AlphaFoldDB" id="A0A251XF59"/>
<evidence type="ECO:0000313" key="2">
    <source>
        <dbReference type="Proteomes" id="UP000195062"/>
    </source>
</evidence>
<sequence length="41" mass="4245">MSSPSVSTVQPGMVGVSIARFVFPHADGNAAATWKRRPSGS</sequence>
<protein>
    <submittedName>
        <fullName evidence="1">Uncharacterized protein</fullName>
    </submittedName>
</protein>
<dbReference type="EMBL" id="MDHH01000006">
    <property type="protein sequence ID" value="OUE00650.1"/>
    <property type="molecule type" value="Genomic_DNA"/>
</dbReference>
<dbReference type="Proteomes" id="UP000195062">
    <property type="component" value="Unassembled WGS sequence"/>
</dbReference>
<name>A0A251XF59_CLAMM</name>
<organism evidence="1 2">
    <name type="scientific">Clavibacter michiganensis subsp. michiganensis</name>
    <dbReference type="NCBI Taxonomy" id="33013"/>
    <lineage>
        <taxon>Bacteria</taxon>
        <taxon>Bacillati</taxon>
        <taxon>Actinomycetota</taxon>
        <taxon>Actinomycetes</taxon>
        <taxon>Micrococcales</taxon>
        <taxon>Microbacteriaceae</taxon>
        <taxon>Clavibacter</taxon>
    </lineage>
</organism>
<proteinExistence type="predicted"/>